<dbReference type="EMBL" id="KZ613501">
    <property type="protein sequence ID" value="PMD17101.1"/>
    <property type="molecule type" value="Genomic_DNA"/>
</dbReference>
<feature type="region of interest" description="Disordered" evidence="1">
    <location>
        <begin position="538"/>
        <end position="558"/>
    </location>
</feature>
<organism evidence="2 3">
    <name type="scientific">Hyaloscypha hepaticicola</name>
    <dbReference type="NCBI Taxonomy" id="2082293"/>
    <lineage>
        <taxon>Eukaryota</taxon>
        <taxon>Fungi</taxon>
        <taxon>Dikarya</taxon>
        <taxon>Ascomycota</taxon>
        <taxon>Pezizomycotina</taxon>
        <taxon>Leotiomycetes</taxon>
        <taxon>Helotiales</taxon>
        <taxon>Hyaloscyphaceae</taxon>
        <taxon>Hyaloscypha</taxon>
    </lineage>
</organism>
<feature type="compositionally biased region" description="Low complexity" evidence="1">
    <location>
        <begin position="544"/>
        <end position="558"/>
    </location>
</feature>
<proteinExistence type="predicted"/>
<dbReference type="OrthoDB" id="3536025at2759"/>
<sequence>MDAKPQPGGFLIEAADYGLKAASILTSFAPSKKSRDLASKLSISASVLSEVGKEVNKNASYFKDNFQKTFEHVPIKCKEKYEKVLAALDKASSFTKREPIEGIVFVNIRQTPWSRFLSELDMDKYDFGLFRDSLDEAWKQALMLQYIVSLVVLQIRAQRNEPLSISEYNKLGQLKKGLGKLLESIREEEIASVASFGLIDLKKPANIAQLVEVAEFAAPEPPSRDDVSIASSSATFLNSPVQEDSPIKQQIPLPPPPLPPIRVSPPREEDEYEMYRVQINTHERERAHTRFRLFGVPGLMNIGRITTVVTPNVDKVPASIGEIKSFIIHEKDDDYTVPPILNDLVNISPAISTTIYNLINDKNKSAKAIYPRLEWNAEFLVNWEWWESKRFGRKQQKTEGYIVILRGRTPATSAPFPLRGGPMSLPPPPMNCFSGPPPSQLRDYSIGLPPPPPPPINRSLGPTRPVLNIVECTKSPVKKKQRPERKVVAQVELTQQETENVINDFLATFSTLYEGISVEQRGAALRGIDLAEMDDLVDYDSDDSSSWSSASSSSLVDD</sequence>
<dbReference type="AlphaFoldDB" id="A0A2J6PSW0"/>
<accession>A0A2J6PSW0</accession>
<evidence type="ECO:0000313" key="2">
    <source>
        <dbReference type="EMBL" id="PMD17101.1"/>
    </source>
</evidence>
<name>A0A2J6PSW0_9HELO</name>
<reference evidence="2 3" key="1">
    <citation type="submission" date="2016-05" db="EMBL/GenBank/DDBJ databases">
        <title>A degradative enzymes factory behind the ericoid mycorrhizal symbiosis.</title>
        <authorList>
            <consortium name="DOE Joint Genome Institute"/>
            <person name="Martino E."/>
            <person name="Morin E."/>
            <person name="Grelet G."/>
            <person name="Kuo A."/>
            <person name="Kohler A."/>
            <person name="Daghino S."/>
            <person name="Barry K."/>
            <person name="Choi C."/>
            <person name="Cichocki N."/>
            <person name="Clum A."/>
            <person name="Copeland A."/>
            <person name="Hainaut M."/>
            <person name="Haridas S."/>
            <person name="Labutti K."/>
            <person name="Lindquist E."/>
            <person name="Lipzen A."/>
            <person name="Khouja H.-R."/>
            <person name="Murat C."/>
            <person name="Ohm R."/>
            <person name="Olson A."/>
            <person name="Spatafora J."/>
            <person name="Veneault-Fourrey C."/>
            <person name="Henrissat B."/>
            <person name="Grigoriev I."/>
            <person name="Martin F."/>
            <person name="Perotto S."/>
        </authorList>
    </citation>
    <scope>NUCLEOTIDE SEQUENCE [LARGE SCALE GENOMIC DNA]</scope>
    <source>
        <strain evidence="2 3">UAMH 7357</strain>
    </source>
</reference>
<protein>
    <submittedName>
        <fullName evidence="2">Uncharacterized protein</fullName>
    </submittedName>
</protein>
<gene>
    <name evidence="2" type="ORF">NA56DRAFT_692051</name>
</gene>
<evidence type="ECO:0000313" key="3">
    <source>
        <dbReference type="Proteomes" id="UP000235672"/>
    </source>
</evidence>
<keyword evidence="3" id="KW-1185">Reference proteome</keyword>
<dbReference type="Proteomes" id="UP000235672">
    <property type="component" value="Unassembled WGS sequence"/>
</dbReference>
<evidence type="ECO:0000256" key="1">
    <source>
        <dbReference type="SAM" id="MobiDB-lite"/>
    </source>
</evidence>